<proteinExistence type="predicted"/>
<accession>A0ABD2WNY4</accession>
<feature type="transmembrane region" description="Helical" evidence="1">
    <location>
        <begin position="433"/>
        <end position="451"/>
    </location>
</feature>
<protein>
    <submittedName>
        <fullName evidence="2">Uncharacterized protein</fullName>
    </submittedName>
</protein>
<dbReference type="Proteomes" id="UP001627154">
    <property type="component" value="Unassembled WGS sequence"/>
</dbReference>
<name>A0ABD2WNY4_9HYME</name>
<dbReference type="AlphaFoldDB" id="A0ABD2WNY4"/>
<comment type="caution">
    <text evidence="2">The sequence shown here is derived from an EMBL/GenBank/DDBJ whole genome shotgun (WGS) entry which is preliminary data.</text>
</comment>
<dbReference type="EMBL" id="JBJJXI010000087">
    <property type="protein sequence ID" value="KAL3394861.1"/>
    <property type="molecule type" value="Genomic_DNA"/>
</dbReference>
<keyword evidence="3" id="KW-1185">Reference proteome</keyword>
<keyword evidence="1" id="KW-1133">Transmembrane helix</keyword>
<keyword evidence="1" id="KW-0472">Membrane</keyword>
<sequence>MCPVCNSVERADRPRASLNNYKRRRRNPSKRTHGYKNDDLTITSDSDATYSTCERKKIVRSNKLRSCHRCKKIILDKEYDDEDESLSSSTSDQTLCSERSKYTCYCSKNHSHEDLTFGSRPKDKRTLEDSELERFRGGNDEWNTLGSAFGQKSTIGDETRSSLVAADFIENFKHLKIEKLRDGLERLKIRNRDLQGFLRNLQQPIDDDDDEAVSTAVCTRSVSSSNTSNATTTVEARRTTTRSSSQLLSSVRALESDSRNKDAIIAALAEELKRDVAKESKVRGFQVANGGKDREGVARFTKMDSAVGFFVIALILVSHVQKSELALYLRQSRMILQSSFDGSVRLSGALWELLQEKSTELYEHYALGAALLSNEILSSSEKLFTASRVARLWRFLEPKTDLIFCMYTLASLALAIVVLGRRRRFLCNYAPSSMPRCKLLLTLYQFFCALLKIVEERIYSSKLFWLLVGFCTHALLFNLLYFKDDLRKLVHGFGLYCQRDQHHHKQRIVQLSKDRAQSGIGNESYYSSLCSLACFYLSKFNDELQPLVNYVSRGFKRYF</sequence>
<evidence type="ECO:0000313" key="2">
    <source>
        <dbReference type="EMBL" id="KAL3394861.1"/>
    </source>
</evidence>
<evidence type="ECO:0000313" key="3">
    <source>
        <dbReference type="Proteomes" id="UP001627154"/>
    </source>
</evidence>
<gene>
    <name evidence="2" type="ORF">TKK_010863</name>
</gene>
<keyword evidence="1" id="KW-0812">Transmembrane</keyword>
<reference evidence="2 3" key="1">
    <citation type="journal article" date="2024" name="bioRxiv">
        <title>A reference genome for Trichogramma kaykai: A tiny desert-dwelling parasitoid wasp with competing sex-ratio distorters.</title>
        <authorList>
            <person name="Culotta J."/>
            <person name="Lindsey A.R."/>
        </authorList>
    </citation>
    <scope>NUCLEOTIDE SEQUENCE [LARGE SCALE GENOMIC DNA]</scope>
    <source>
        <strain evidence="2 3">KSX58</strain>
    </source>
</reference>
<organism evidence="2 3">
    <name type="scientific">Trichogramma kaykai</name>
    <dbReference type="NCBI Taxonomy" id="54128"/>
    <lineage>
        <taxon>Eukaryota</taxon>
        <taxon>Metazoa</taxon>
        <taxon>Ecdysozoa</taxon>
        <taxon>Arthropoda</taxon>
        <taxon>Hexapoda</taxon>
        <taxon>Insecta</taxon>
        <taxon>Pterygota</taxon>
        <taxon>Neoptera</taxon>
        <taxon>Endopterygota</taxon>
        <taxon>Hymenoptera</taxon>
        <taxon>Apocrita</taxon>
        <taxon>Proctotrupomorpha</taxon>
        <taxon>Chalcidoidea</taxon>
        <taxon>Trichogrammatidae</taxon>
        <taxon>Trichogramma</taxon>
    </lineage>
</organism>
<evidence type="ECO:0000256" key="1">
    <source>
        <dbReference type="SAM" id="Phobius"/>
    </source>
</evidence>
<feature type="transmembrane region" description="Helical" evidence="1">
    <location>
        <begin position="463"/>
        <end position="482"/>
    </location>
</feature>
<feature type="transmembrane region" description="Helical" evidence="1">
    <location>
        <begin position="402"/>
        <end position="421"/>
    </location>
</feature>